<dbReference type="InterPro" id="IPR050237">
    <property type="entry name" value="ATP-dep_AMP-bd_enzyme"/>
</dbReference>
<dbReference type="NCBIfam" id="NF005714">
    <property type="entry name" value="PRK07529.1"/>
    <property type="match status" value="1"/>
</dbReference>
<dbReference type="Gene3D" id="3.40.50.12780">
    <property type="entry name" value="N-terminal domain of ligase-like"/>
    <property type="match status" value="1"/>
</dbReference>
<feature type="domain" description="AMP-binding enzyme C-terminal" evidence="2">
    <location>
        <begin position="505"/>
        <end position="580"/>
    </location>
</feature>
<dbReference type="Gene3D" id="3.30.300.30">
    <property type="match status" value="1"/>
</dbReference>
<name>A0ABU8C2J7_9GAMM</name>
<organism evidence="3 4">
    <name type="scientific">Rheinheimera muenzenbergensis</name>
    <dbReference type="NCBI Taxonomy" id="1193628"/>
    <lineage>
        <taxon>Bacteria</taxon>
        <taxon>Pseudomonadati</taxon>
        <taxon>Pseudomonadota</taxon>
        <taxon>Gammaproteobacteria</taxon>
        <taxon>Chromatiales</taxon>
        <taxon>Chromatiaceae</taxon>
        <taxon>Rheinheimera</taxon>
    </lineage>
</organism>
<feature type="domain" description="AMP-dependent synthetase/ligase" evidence="1">
    <location>
        <begin position="39"/>
        <end position="449"/>
    </location>
</feature>
<dbReference type="Proteomes" id="UP001375382">
    <property type="component" value="Unassembled WGS sequence"/>
</dbReference>
<dbReference type="InterPro" id="IPR000873">
    <property type="entry name" value="AMP-dep_synth/lig_dom"/>
</dbReference>
<accession>A0ABU8C2J7</accession>
<dbReference type="SUPFAM" id="SSF56801">
    <property type="entry name" value="Acetyl-CoA synthetase-like"/>
    <property type="match status" value="1"/>
</dbReference>
<evidence type="ECO:0000259" key="1">
    <source>
        <dbReference type="Pfam" id="PF00501"/>
    </source>
</evidence>
<evidence type="ECO:0000259" key="2">
    <source>
        <dbReference type="Pfam" id="PF13193"/>
    </source>
</evidence>
<reference evidence="3 4" key="1">
    <citation type="journal article" date="2023" name="Ecotoxicol. Environ. Saf.">
        <title>Mercury remediation potential of mercury-resistant strain Rheinheimera metallidurans sp. nov. isolated from a municipal waste dumping site.</title>
        <authorList>
            <person name="Yadav V."/>
            <person name="Manjhi A."/>
            <person name="Vadakedath N."/>
        </authorList>
    </citation>
    <scope>NUCLEOTIDE SEQUENCE [LARGE SCALE GENOMIC DNA]</scope>
    <source>
        <strain evidence="3 4">E-49</strain>
    </source>
</reference>
<dbReference type="PANTHER" id="PTHR43767">
    <property type="entry name" value="LONG-CHAIN-FATTY-ACID--COA LIGASE"/>
    <property type="match status" value="1"/>
</dbReference>
<dbReference type="InterPro" id="IPR042099">
    <property type="entry name" value="ANL_N_sf"/>
</dbReference>
<proteinExistence type="predicted"/>
<gene>
    <name evidence="3" type="ORF">MN202_00805</name>
</gene>
<dbReference type="EMBL" id="JALAAR010000001">
    <property type="protein sequence ID" value="MEH8015757.1"/>
    <property type="molecule type" value="Genomic_DNA"/>
</dbReference>
<keyword evidence="4" id="KW-1185">Reference proteome</keyword>
<dbReference type="InterPro" id="IPR025110">
    <property type="entry name" value="AMP-bd_C"/>
</dbReference>
<dbReference type="Pfam" id="PF13193">
    <property type="entry name" value="AMP-binding_C"/>
    <property type="match status" value="1"/>
</dbReference>
<protein>
    <submittedName>
        <fullName evidence="3">Acyl-CoA synthetase</fullName>
    </submittedName>
</protein>
<sequence>MNINSGIANYQDLLALEAAGKPALPVSTYDLILQGAALNPQACALSFFLHTNEHQNAQRWSYQALIEKIHQTANFLHQLGAGKDTVIAYILPNLPETHFIIWGGQATGIVAAINPLLEPKAMAELLNAAGASILVTLAPFPGTELFAKVSQILPQLSALQHLVLVSLCDHVQAEKLAGNELQQLEMQRIDGATEALQLTPDHIQLHDFSQAISRQAKHQLNSARQFAATDYSSYFCTGGTTGTPKIAMRTHGNEVANAWSAAQFFGHDGNSGNTVFCGLPLFHVNAVLVTGLLPFATGGHVILGTPQGYRGEGVVSRFWELVEYHKIHSFSAVPTLYANLLQVPIAERDISSLRYGLCGAAPMPVEVMRRFEDCTGIKILEGYGLTEATCVSSVNPLHGERRCGSIGLRIPGQLMKAVVLDQQQNYVRDCEVNEVGVIAISGPNVFAGYKLAEQNSQLWLDAGNGRKWLNSGDLGRQDADGYFWLTGRNKELIIRGGHNIDPGRIEEALHLHPAVQLAAAVGRPDPHAGELPVAYVQLKPGTSVSADDLLAFAKANIEERAAVPKQIEIIAAIPLTAVGKIFKPALRQLQIRCALTTALHDGGVDSFSIEINEEKNLGFIVTVQLTHASQREAAAKILGMYPLAFRLVVSTEDAPATQTASASTTN</sequence>
<dbReference type="Pfam" id="PF00501">
    <property type="entry name" value="AMP-binding"/>
    <property type="match status" value="1"/>
</dbReference>
<dbReference type="RefSeq" id="WP_335734177.1">
    <property type="nucleotide sequence ID" value="NZ_JALAAR010000001.1"/>
</dbReference>
<comment type="caution">
    <text evidence="3">The sequence shown here is derived from an EMBL/GenBank/DDBJ whole genome shotgun (WGS) entry which is preliminary data.</text>
</comment>
<dbReference type="PANTHER" id="PTHR43767:SF1">
    <property type="entry name" value="NONRIBOSOMAL PEPTIDE SYNTHASE PES1 (EUROFUNG)-RELATED"/>
    <property type="match status" value="1"/>
</dbReference>
<evidence type="ECO:0000313" key="4">
    <source>
        <dbReference type="Proteomes" id="UP001375382"/>
    </source>
</evidence>
<evidence type="ECO:0000313" key="3">
    <source>
        <dbReference type="EMBL" id="MEH8015757.1"/>
    </source>
</evidence>
<dbReference type="InterPro" id="IPR045851">
    <property type="entry name" value="AMP-bd_C_sf"/>
</dbReference>